<evidence type="ECO:0000313" key="1">
    <source>
        <dbReference type="EMBL" id="CAD8123076.1"/>
    </source>
</evidence>
<evidence type="ECO:0000313" key="2">
    <source>
        <dbReference type="Proteomes" id="UP000692954"/>
    </source>
</evidence>
<reference evidence="1" key="1">
    <citation type="submission" date="2021-01" db="EMBL/GenBank/DDBJ databases">
        <authorList>
            <consortium name="Genoscope - CEA"/>
            <person name="William W."/>
        </authorList>
    </citation>
    <scope>NUCLEOTIDE SEQUENCE</scope>
</reference>
<dbReference type="AlphaFoldDB" id="A0A8S1R4T7"/>
<comment type="caution">
    <text evidence="1">The sequence shown here is derived from an EMBL/GenBank/DDBJ whole genome shotgun (WGS) entry which is preliminary data.</text>
</comment>
<protein>
    <submittedName>
        <fullName evidence="1">Uncharacterized protein</fullName>
    </submittedName>
</protein>
<dbReference type="Proteomes" id="UP000692954">
    <property type="component" value="Unassembled WGS sequence"/>
</dbReference>
<dbReference type="EMBL" id="CAJJDN010000142">
    <property type="protein sequence ID" value="CAD8123076.1"/>
    <property type="molecule type" value="Genomic_DNA"/>
</dbReference>
<keyword evidence="2" id="KW-1185">Reference proteome</keyword>
<name>A0A8S1R4T7_9CILI</name>
<organism evidence="1 2">
    <name type="scientific">Paramecium sonneborni</name>
    <dbReference type="NCBI Taxonomy" id="65129"/>
    <lineage>
        <taxon>Eukaryota</taxon>
        <taxon>Sar</taxon>
        <taxon>Alveolata</taxon>
        <taxon>Ciliophora</taxon>
        <taxon>Intramacronucleata</taxon>
        <taxon>Oligohymenophorea</taxon>
        <taxon>Peniculida</taxon>
        <taxon>Parameciidae</taxon>
        <taxon>Paramecium</taxon>
    </lineage>
</organism>
<dbReference type="OrthoDB" id="299113at2759"/>
<gene>
    <name evidence="1" type="ORF">PSON_ATCC_30995.1.T1420086</name>
</gene>
<sequence>MNIYSSSQQDQIASPDNLSQISWNKVHQSSEQILERSKKIQKRQPQDFQQKWFSIQKISSSKLDISEQNDIDLRDQKIYEFDYLKLDKDLLSKKCPIIIEDKKSKKKYQIKPISIKSDIVEKLFSLNNKFILTPENIFTYSAQTQKIDDLAKEIKFVHITFQLVLFQYCCKTILHFLDELTNKQIKTIFLDLIQGLTSAQDNQLVLKQITLDSILYFEESQSFKLNDYTEATIGNNKINFKDLGFCLAQILQIKYQQQNPKKKSQSINAIEWLKMQIEDPLSSVALHLILNEKSSEEIMSLLQKIDC</sequence>
<accession>A0A8S1R4T7</accession>
<proteinExistence type="predicted"/>